<dbReference type="PROSITE" id="PS00028">
    <property type="entry name" value="ZINC_FINGER_C2H2_1"/>
    <property type="match status" value="1"/>
</dbReference>
<dbReference type="SUPFAM" id="SSF63380">
    <property type="entry name" value="Riboflavin synthase domain-like"/>
    <property type="match status" value="1"/>
</dbReference>
<evidence type="ECO:0000259" key="9">
    <source>
        <dbReference type="PROSITE" id="PS51085"/>
    </source>
</evidence>
<dbReference type="RefSeq" id="WP_160169495.1">
    <property type="nucleotide sequence ID" value="NZ_CP141191.1"/>
</dbReference>
<dbReference type="InterPro" id="IPR008333">
    <property type="entry name" value="Cbr1-like_FAD-bd_dom"/>
</dbReference>
<dbReference type="InterPro" id="IPR050415">
    <property type="entry name" value="MRET"/>
</dbReference>
<dbReference type="Proteomes" id="UP001566204">
    <property type="component" value="Unassembled WGS sequence"/>
</dbReference>
<dbReference type="Gene3D" id="2.40.30.10">
    <property type="entry name" value="Translation factors"/>
    <property type="match status" value="1"/>
</dbReference>
<sequence length="355" mass="40143">MKKYIWRTRKLVRQTKDALTIYFDVGQHKIHYLPGQYLNIKLTIRSEIIIRPYSFCSVPSDPYPAITVKRVEGGVVSNYIVDNASIIEYWAIEGPFGNFVLDSHVIDQQPIVLLAGGSGISPLFAMLRSAYTKTSIPILFYSNKTPEDTIFFNELTDLEEARELQTYYSFTAPEYVPQKNNQLGGRFSVPILQSLIKKFVPTLKAHFYICGPMALMELYQNVLKNLRIPEKNIHFEHFHPAPQNAALQQTGDTIKDVLVRYYDQVCHNDKIVTFECTSLISVKPGESLLDALRGNNIKVSSTCNNGTCGSCWAVRTEGEVHMLRHDALTPLDLNSGVVLLCQSYPINDKVSVTLQ</sequence>
<dbReference type="GeneID" id="78465146"/>
<dbReference type="InterPro" id="IPR006058">
    <property type="entry name" value="2Fe2S_fd_BS"/>
</dbReference>
<comment type="cofactor">
    <cofactor evidence="1">
        <name>FAD</name>
        <dbReference type="ChEBI" id="CHEBI:57692"/>
    </cofactor>
</comment>
<dbReference type="InterPro" id="IPR036010">
    <property type="entry name" value="2Fe-2S_ferredoxin-like_sf"/>
</dbReference>
<dbReference type="EMBL" id="JBEOQB010000008">
    <property type="protein sequence ID" value="MEZ0454630.1"/>
    <property type="molecule type" value="Genomic_DNA"/>
</dbReference>
<keyword evidence="2" id="KW-0285">Flavoprotein</keyword>
<keyword evidence="8" id="KW-0411">Iron-sulfur</keyword>
<name>A0ABV4HJB4_9SPHI</name>
<evidence type="ECO:0000256" key="3">
    <source>
        <dbReference type="ARBA" id="ARBA00022714"/>
    </source>
</evidence>
<dbReference type="PANTHER" id="PTHR47354">
    <property type="entry name" value="NADH OXIDOREDUCTASE HCR"/>
    <property type="match status" value="1"/>
</dbReference>
<dbReference type="SUPFAM" id="SSF52343">
    <property type="entry name" value="Ferredoxin reductase-like, C-terminal NADP-linked domain"/>
    <property type="match status" value="1"/>
</dbReference>
<keyword evidence="5" id="KW-0274">FAD</keyword>
<dbReference type="InterPro" id="IPR001433">
    <property type="entry name" value="OxRdtase_FAD/NAD-bd"/>
</dbReference>
<dbReference type="PROSITE" id="PS51085">
    <property type="entry name" value="2FE2S_FER_2"/>
    <property type="match status" value="1"/>
</dbReference>
<dbReference type="PRINTS" id="PR00410">
    <property type="entry name" value="PHEHYDRXLASE"/>
</dbReference>
<evidence type="ECO:0000256" key="8">
    <source>
        <dbReference type="ARBA" id="ARBA00023014"/>
    </source>
</evidence>
<keyword evidence="6" id="KW-0560">Oxidoreductase</keyword>
<evidence type="ECO:0000259" key="10">
    <source>
        <dbReference type="PROSITE" id="PS51384"/>
    </source>
</evidence>
<evidence type="ECO:0000313" key="12">
    <source>
        <dbReference type="Proteomes" id="UP001566204"/>
    </source>
</evidence>
<keyword evidence="4" id="KW-0479">Metal-binding</keyword>
<dbReference type="PROSITE" id="PS51384">
    <property type="entry name" value="FAD_FR"/>
    <property type="match status" value="1"/>
</dbReference>
<dbReference type="CDD" id="cd00207">
    <property type="entry name" value="fer2"/>
    <property type="match status" value="1"/>
</dbReference>
<proteinExistence type="predicted"/>
<dbReference type="Pfam" id="PF00970">
    <property type="entry name" value="FAD_binding_6"/>
    <property type="match status" value="1"/>
</dbReference>
<evidence type="ECO:0000313" key="11">
    <source>
        <dbReference type="EMBL" id="MEZ0454630.1"/>
    </source>
</evidence>
<feature type="domain" description="FAD-binding FR-type" evidence="10">
    <location>
        <begin position="1"/>
        <end position="102"/>
    </location>
</feature>
<evidence type="ECO:0000256" key="5">
    <source>
        <dbReference type="ARBA" id="ARBA00022827"/>
    </source>
</evidence>
<evidence type="ECO:0000256" key="1">
    <source>
        <dbReference type="ARBA" id="ARBA00001974"/>
    </source>
</evidence>
<dbReference type="Pfam" id="PF00111">
    <property type="entry name" value="Fer2"/>
    <property type="match status" value="1"/>
</dbReference>
<keyword evidence="12" id="KW-1185">Reference proteome</keyword>
<keyword evidence="7" id="KW-0408">Iron</keyword>
<protein>
    <submittedName>
        <fullName evidence="11">Iron-sulfur cluster-binding domain-containing protein</fullName>
    </submittedName>
</protein>
<dbReference type="InterPro" id="IPR012675">
    <property type="entry name" value="Beta-grasp_dom_sf"/>
</dbReference>
<dbReference type="InterPro" id="IPR013087">
    <property type="entry name" value="Znf_C2H2_type"/>
</dbReference>
<dbReference type="Gene3D" id="3.40.50.80">
    <property type="entry name" value="Nucleotide-binding domain of ferredoxin-NADP reductase (FNR) module"/>
    <property type="match status" value="1"/>
</dbReference>
<dbReference type="InterPro" id="IPR001709">
    <property type="entry name" value="Flavoprot_Pyr_Nucl_cyt_Rdtase"/>
</dbReference>
<dbReference type="InterPro" id="IPR017938">
    <property type="entry name" value="Riboflavin_synthase-like_b-brl"/>
</dbReference>
<organism evidence="11 12">
    <name type="scientific">Sphingobacterium thalpophilum</name>
    <dbReference type="NCBI Taxonomy" id="259"/>
    <lineage>
        <taxon>Bacteria</taxon>
        <taxon>Pseudomonadati</taxon>
        <taxon>Bacteroidota</taxon>
        <taxon>Sphingobacteriia</taxon>
        <taxon>Sphingobacteriales</taxon>
        <taxon>Sphingobacteriaceae</taxon>
        <taxon>Sphingobacterium</taxon>
    </lineage>
</organism>
<evidence type="ECO:0000256" key="7">
    <source>
        <dbReference type="ARBA" id="ARBA00023004"/>
    </source>
</evidence>
<dbReference type="PRINTS" id="PR00371">
    <property type="entry name" value="FPNCR"/>
</dbReference>
<dbReference type="PANTHER" id="PTHR47354:SF8">
    <property type="entry name" value="1,2-PHENYLACETYL-COA EPOXIDASE, SUBUNIT E"/>
    <property type="match status" value="1"/>
</dbReference>
<dbReference type="InterPro" id="IPR017927">
    <property type="entry name" value="FAD-bd_FR_type"/>
</dbReference>
<keyword evidence="3" id="KW-0001">2Fe-2S</keyword>
<feature type="domain" description="2Fe-2S ferredoxin-type" evidence="9">
    <location>
        <begin position="270"/>
        <end position="355"/>
    </location>
</feature>
<dbReference type="Gene3D" id="3.10.20.30">
    <property type="match status" value="1"/>
</dbReference>
<evidence type="ECO:0000256" key="4">
    <source>
        <dbReference type="ARBA" id="ARBA00022723"/>
    </source>
</evidence>
<reference evidence="11 12" key="1">
    <citation type="submission" date="2024-06" db="EMBL/GenBank/DDBJ databases">
        <title>Soil Sphingobacterium thalpophilum.</title>
        <authorList>
            <person name="Yang J."/>
            <person name="Li J."/>
        </authorList>
    </citation>
    <scope>NUCLEOTIDE SEQUENCE [LARGE SCALE GENOMIC DNA]</scope>
    <source>
        <strain evidence="11 12">22g91tb</strain>
    </source>
</reference>
<dbReference type="Pfam" id="PF00175">
    <property type="entry name" value="NAD_binding_1"/>
    <property type="match status" value="1"/>
</dbReference>
<dbReference type="InterPro" id="IPR001041">
    <property type="entry name" value="2Fe-2S_ferredoxin-type"/>
</dbReference>
<comment type="caution">
    <text evidence="11">The sequence shown here is derived from an EMBL/GenBank/DDBJ whole genome shotgun (WGS) entry which is preliminary data.</text>
</comment>
<evidence type="ECO:0000256" key="6">
    <source>
        <dbReference type="ARBA" id="ARBA00023002"/>
    </source>
</evidence>
<dbReference type="InterPro" id="IPR039261">
    <property type="entry name" value="FNR_nucleotide-bd"/>
</dbReference>
<gene>
    <name evidence="11" type="ORF">ABTW24_23780</name>
</gene>
<evidence type="ECO:0000256" key="2">
    <source>
        <dbReference type="ARBA" id="ARBA00022630"/>
    </source>
</evidence>
<dbReference type="SUPFAM" id="SSF54292">
    <property type="entry name" value="2Fe-2S ferredoxin-like"/>
    <property type="match status" value="1"/>
</dbReference>
<accession>A0ABV4HJB4</accession>
<dbReference type="PROSITE" id="PS00197">
    <property type="entry name" value="2FE2S_FER_1"/>
    <property type="match status" value="1"/>
</dbReference>